<dbReference type="EMBL" id="PGFG01000001">
    <property type="protein sequence ID" value="PJJ76346.1"/>
    <property type="molecule type" value="Genomic_DNA"/>
</dbReference>
<name>A0A2M9CWP1_9BACT</name>
<accession>A0A2M9CWP1</accession>
<protein>
    <submittedName>
        <fullName evidence="1">Uncharacterized protein</fullName>
    </submittedName>
</protein>
<evidence type="ECO:0000313" key="1">
    <source>
        <dbReference type="EMBL" id="PJJ76346.1"/>
    </source>
</evidence>
<dbReference type="Proteomes" id="UP000230000">
    <property type="component" value="Unassembled WGS sequence"/>
</dbReference>
<comment type="caution">
    <text evidence="1">The sequence shown here is derived from an EMBL/GenBank/DDBJ whole genome shotgun (WGS) entry which is preliminary data.</text>
</comment>
<gene>
    <name evidence="1" type="ORF">BXY57_1958</name>
</gene>
<keyword evidence="2" id="KW-1185">Reference proteome</keyword>
<sequence>MDFKDAVFLFALFALLLFNHPNQVVKSYTKGCVYKDSVDIEPTYGDKFFLRMQESVISRFMPGR</sequence>
<organism evidence="1 2">
    <name type="scientific">Thermoflavifilum aggregans</name>
    <dbReference type="NCBI Taxonomy" id="454188"/>
    <lineage>
        <taxon>Bacteria</taxon>
        <taxon>Pseudomonadati</taxon>
        <taxon>Bacteroidota</taxon>
        <taxon>Chitinophagia</taxon>
        <taxon>Chitinophagales</taxon>
        <taxon>Chitinophagaceae</taxon>
        <taxon>Thermoflavifilum</taxon>
    </lineage>
</organism>
<dbReference type="AlphaFoldDB" id="A0A2M9CWP1"/>
<proteinExistence type="predicted"/>
<reference evidence="1 2" key="1">
    <citation type="submission" date="2017-11" db="EMBL/GenBank/DDBJ databases">
        <title>Genomic Encyclopedia of Archaeal and Bacterial Type Strains, Phase II (KMG-II): From Individual Species to Whole Genera.</title>
        <authorList>
            <person name="Goeker M."/>
        </authorList>
    </citation>
    <scope>NUCLEOTIDE SEQUENCE [LARGE SCALE GENOMIC DNA]</scope>
    <source>
        <strain evidence="1 2">DSM 27268</strain>
    </source>
</reference>
<evidence type="ECO:0000313" key="2">
    <source>
        <dbReference type="Proteomes" id="UP000230000"/>
    </source>
</evidence>